<gene>
    <name evidence="1" type="ORF">ACH5RR_033074</name>
</gene>
<proteinExistence type="predicted"/>
<comment type="caution">
    <text evidence="1">The sequence shown here is derived from an EMBL/GenBank/DDBJ whole genome shotgun (WGS) entry which is preliminary data.</text>
</comment>
<evidence type="ECO:0000313" key="1">
    <source>
        <dbReference type="EMBL" id="KAL3507692.1"/>
    </source>
</evidence>
<name>A0ABD2YPB1_9GENT</name>
<dbReference type="SUPFAM" id="SSF49599">
    <property type="entry name" value="TRAF domain-like"/>
    <property type="match status" value="1"/>
</dbReference>
<dbReference type="PANTHER" id="PTHR47477:SF8">
    <property type="entry name" value="TNF RECEPTOR-ASSOCIATED FACTOR HOMOLOG 1A"/>
    <property type="match status" value="1"/>
</dbReference>
<protein>
    <submittedName>
        <fullName evidence="1">Uncharacterized protein</fullName>
    </submittedName>
</protein>
<organism evidence="1 2">
    <name type="scientific">Cinchona calisaya</name>
    <dbReference type="NCBI Taxonomy" id="153742"/>
    <lineage>
        <taxon>Eukaryota</taxon>
        <taxon>Viridiplantae</taxon>
        <taxon>Streptophyta</taxon>
        <taxon>Embryophyta</taxon>
        <taxon>Tracheophyta</taxon>
        <taxon>Spermatophyta</taxon>
        <taxon>Magnoliopsida</taxon>
        <taxon>eudicotyledons</taxon>
        <taxon>Gunneridae</taxon>
        <taxon>Pentapetalae</taxon>
        <taxon>asterids</taxon>
        <taxon>lamiids</taxon>
        <taxon>Gentianales</taxon>
        <taxon>Rubiaceae</taxon>
        <taxon>Cinchonoideae</taxon>
        <taxon>Cinchoneae</taxon>
        <taxon>Cinchona</taxon>
    </lineage>
</organism>
<dbReference type="EMBL" id="JBJUIK010000013">
    <property type="protein sequence ID" value="KAL3507692.1"/>
    <property type="molecule type" value="Genomic_DNA"/>
</dbReference>
<dbReference type="PANTHER" id="PTHR47477">
    <property type="entry name" value="TNF RECEPTOR-ASSOCIATED FACTOR HOMOLOG 1A"/>
    <property type="match status" value="1"/>
</dbReference>
<sequence length="182" mass="20465">MSEIAIEEFGEDRLLDVISNGQQCSNLRKASEECGSSEHIEELMPAELYGKLTWKIEKFSQINKRELHNNPIDVGGWWSHIAQFTICVLNKDPKKSKFSEREVTSSLVMDALYGGIKSLESRSKGSKYDGKNLVAKEQKAPIVSMEKHTIILVGDILLLIHRAVTEPLAPKDEKGSQNLKQQ</sequence>
<dbReference type="Proteomes" id="UP001630127">
    <property type="component" value="Unassembled WGS sequence"/>
</dbReference>
<reference evidence="1 2" key="1">
    <citation type="submission" date="2024-11" db="EMBL/GenBank/DDBJ databases">
        <title>A near-complete genome assembly of Cinchona calisaya.</title>
        <authorList>
            <person name="Lian D.C."/>
            <person name="Zhao X.W."/>
            <person name="Wei L."/>
        </authorList>
    </citation>
    <scope>NUCLEOTIDE SEQUENCE [LARGE SCALE GENOMIC DNA]</scope>
    <source>
        <tissue evidence="1">Nenye</tissue>
    </source>
</reference>
<dbReference type="InterPro" id="IPR055327">
    <property type="entry name" value="TRAF1A/B"/>
</dbReference>
<keyword evidence="2" id="KW-1185">Reference proteome</keyword>
<dbReference type="AlphaFoldDB" id="A0ABD2YPB1"/>
<accession>A0ABD2YPB1</accession>
<evidence type="ECO:0000313" key="2">
    <source>
        <dbReference type="Proteomes" id="UP001630127"/>
    </source>
</evidence>